<proteinExistence type="predicted"/>
<keyword evidence="2" id="KW-1185">Reference proteome</keyword>
<evidence type="ECO:0000313" key="1">
    <source>
        <dbReference type="EMBL" id="CDS35411.1"/>
    </source>
</evidence>
<protein>
    <submittedName>
        <fullName evidence="1">Uncharacterized protein</fullName>
    </submittedName>
</protein>
<evidence type="ECO:0000313" key="2">
    <source>
        <dbReference type="Proteomes" id="UP000017246"/>
    </source>
</evidence>
<sequence length="113" mass="12834">MRTKLRFPALHLKTKESYGSTFKTGNSQPPVSFYCTKKCPTIMLAASAQDNSTGLNDFSVTLFEDTFFKIQGIQEYAYTYTIPLYGGMCSYKIEQITFSLKNLLFDLMSTYAI</sequence>
<dbReference type="EMBL" id="LN902848">
    <property type="protein sequence ID" value="CDS35411.1"/>
    <property type="molecule type" value="Genomic_DNA"/>
</dbReference>
<reference evidence="1" key="1">
    <citation type="journal article" date="2013" name="Nature">
        <title>The genomes of four tapeworm species reveal adaptations to parasitism.</title>
        <authorList>
            <person name="Tsai I.J."/>
            <person name="Zarowiecki M."/>
            <person name="Holroyd N."/>
            <person name="Garciarrubio A."/>
            <person name="Sanchez-Flores A."/>
            <person name="Brooks K.L."/>
            <person name="Tracey A."/>
            <person name="Bobes R.J."/>
            <person name="Fragoso G."/>
            <person name="Sciutto E."/>
            <person name="Aslett M."/>
            <person name="Beasley H."/>
            <person name="Bennett H.M."/>
            <person name="Cai J."/>
            <person name="Camicia F."/>
            <person name="Clark R."/>
            <person name="Cucher M."/>
            <person name="De Silva N."/>
            <person name="Day T.A."/>
            <person name="Deplazes P."/>
            <person name="Estrada K."/>
            <person name="Fernandez C."/>
            <person name="Holland P.W."/>
            <person name="Hou J."/>
            <person name="Hu S."/>
            <person name="Huckvale T."/>
            <person name="Hung S.S."/>
            <person name="Kamenetzky L."/>
            <person name="Keane J.A."/>
            <person name="Kiss F."/>
            <person name="Koziol U."/>
            <person name="Lambert O."/>
            <person name="Liu K."/>
            <person name="Luo X."/>
            <person name="Luo Y."/>
            <person name="Macchiaroli N."/>
            <person name="Nichol S."/>
            <person name="Paps J."/>
            <person name="Parkinson J."/>
            <person name="Pouchkina-Stantcheva N."/>
            <person name="Riddiford N."/>
            <person name="Rosenzvit M."/>
            <person name="Salinas G."/>
            <person name="Wasmuth J.D."/>
            <person name="Zamanian M."/>
            <person name="Zheng Y."/>
            <person name="Cai X."/>
            <person name="Soberon X."/>
            <person name="Olson P.D."/>
            <person name="Laclette J.P."/>
            <person name="Brehm K."/>
            <person name="Berriman M."/>
            <person name="Garciarrubio A."/>
            <person name="Bobes R.J."/>
            <person name="Fragoso G."/>
            <person name="Sanchez-Flores A."/>
            <person name="Estrada K."/>
            <person name="Cevallos M.A."/>
            <person name="Morett E."/>
            <person name="Gonzalez V."/>
            <person name="Portillo T."/>
            <person name="Ochoa-Leyva A."/>
            <person name="Jose M.V."/>
            <person name="Sciutto E."/>
            <person name="Landa A."/>
            <person name="Jimenez L."/>
            <person name="Valdes V."/>
            <person name="Carrero J.C."/>
            <person name="Larralde C."/>
            <person name="Morales-Montor J."/>
            <person name="Limon-Lason J."/>
            <person name="Soberon X."/>
            <person name="Laclette J.P."/>
        </authorList>
    </citation>
    <scope>NUCLEOTIDE SEQUENCE [LARGE SCALE GENOMIC DNA]</scope>
</reference>
<name>A0A068XSW2_ECHMU</name>
<organism evidence="1 2">
    <name type="scientific">Echinococcus multilocularis</name>
    <name type="common">Fox tapeworm</name>
    <dbReference type="NCBI Taxonomy" id="6211"/>
    <lineage>
        <taxon>Eukaryota</taxon>
        <taxon>Metazoa</taxon>
        <taxon>Spiralia</taxon>
        <taxon>Lophotrochozoa</taxon>
        <taxon>Platyhelminthes</taxon>
        <taxon>Cestoda</taxon>
        <taxon>Eucestoda</taxon>
        <taxon>Cyclophyllidea</taxon>
        <taxon>Taeniidae</taxon>
        <taxon>Echinococcus</taxon>
    </lineage>
</organism>
<dbReference type="AlphaFoldDB" id="A0A068XSW2"/>
<reference evidence="1" key="2">
    <citation type="submission" date="2015-11" db="EMBL/GenBank/DDBJ databases">
        <authorList>
            <person name="Zhang Y."/>
            <person name="Guo Z."/>
        </authorList>
    </citation>
    <scope>NUCLEOTIDE SEQUENCE</scope>
</reference>
<accession>A0A068XSW2</accession>
<gene>
    <name evidence="1" type="ORF">EmuJ_000276800</name>
</gene>
<dbReference type="Proteomes" id="UP000017246">
    <property type="component" value="Unassembled WGS sequence"/>
</dbReference>
<dbReference type="OrthoDB" id="10542887at2759"/>